<organism evidence="1 2">
    <name type="scientific">Pristionchus mayeri</name>
    <dbReference type="NCBI Taxonomy" id="1317129"/>
    <lineage>
        <taxon>Eukaryota</taxon>
        <taxon>Metazoa</taxon>
        <taxon>Ecdysozoa</taxon>
        <taxon>Nematoda</taxon>
        <taxon>Chromadorea</taxon>
        <taxon>Rhabditida</taxon>
        <taxon>Rhabditina</taxon>
        <taxon>Diplogasteromorpha</taxon>
        <taxon>Diplogasteroidea</taxon>
        <taxon>Neodiplogasteridae</taxon>
        <taxon>Pristionchus</taxon>
    </lineage>
</organism>
<evidence type="ECO:0000313" key="1">
    <source>
        <dbReference type="EMBL" id="GMR57620.1"/>
    </source>
</evidence>
<keyword evidence="2" id="KW-1185">Reference proteome</keyword>
<sequence length="228" mass="25586">AGGVGNYAHSIFLVHISEMIHSTPLLFYSFAFDRRGKHFPRSRRTNREEGNGILAEPSRLSNIRGVEVTSTKVLPFEHAQYFRETLTSFGGRTNGVHPSCAAIHFTIGKLAHLGHVSNSITDHAFGRSHLLTLGDVYLSRVLIRFLPIGDYNICLIEWTRSASGWTVHLIRQFTSMGDASMGECCPFDHRRKKISHGASSDFFRSLNSSRLRHDAVPSFVVRIVIFNC</sequence>
<gene>
    <name evidence="1" type="ORF">PMAYCL1PPCAC_27815</name>
</gene>
<feature type="non-terminal residue" evidence="1">
    <location>
        <position position="1"/>
    </location>
</feature>
<protein>
    <submittedName>
        <fullName evidence="1">Uncharacterized protein</fullName>
    </submittedName>
</protein>
<proteinExistence type="predicted"/>
<name>A0AAN5D7S0_9BILA</name>
<accession>A0AAN5D7S0</accession>
<dbReference type="AlphaFoldDB" id="A0AAN5D7S0"/>
<reference evidence="2" key="1">
    <citation type="submission" date="2022-10" db="EMBL/GenBank/DDBJ databases">
        <title>Genome assembly of Pristionchus species.</title>
        <authorList>
            <person name="Yoshida K."/>
            <person name="Sommer R.J."/>
        </authorList>
    </citation>
    <scope>NUCLEOTIDE SEQUENCE [LARGE SCALE GENOMIC DNA]</scope>
    <source>
        <strain evidence="2">RS5460</strain>
    </source>
</reference>
<evidence type="ECO:0000313" key="2">
    <source>
        <dbReference type="Proteomes" id="UP001328107"/>
    </source>
</evidence>
<dbReference type="EMBL" id="BTRK01000006">
    <property type="protein sequence ID" value="GMR57620.1"/>
    <property type="molecule type" value="Genomic_DNA"/>
</dbReference>
<comment type="caution">
    <text evidence="1">The sequence shown here is derived from an EMBL/GenBank/DDBJ whole genome shotgun (WGS) entry which is preliminary data.</text>
</comment>
<dbReference type="Proteomes" id="UP001328107">
    <property type="component" value="Unassembled WGS sequence"/>
</dbReference>